<reference evidence="4" key="1">
    <citation type="submission" date="2017-02" db="UniProtKB">
        <authorList>
            <consortium name="WormBaseParasite"/>
        </authorList>
    </citation>
    <scope>IDENTIFICATION</scope>
</reference>
<dbReference type="InterPro" id="IPR055119">
    <property type="entry name" value="Mig18_Fn1"/>
</dbReference>
<feature type="domain" description="Abnormal cell migration protein 18-like fibronectin type I" evidence="1">
    <location>
        <begin position="30"/>
        <end position="93"/>
    </location>
</feature>
<dbReference type="PANTHER" id="PTHR37978">
    <property type="entry name" value="PROTEIN CBG22381-RELATED"/>
    <property type="match status" value="1"/>
</dbReference>
<dbReference type="PANTHER" id="PTHR37978:SF5">
    <property type="entry name" value="SECRETED PROTEIN"/>
    <property type="match status" value="1"/>
</dbReference>
<dbReference type="Pfam" id="PF23003">
    <property type="entry name" value="Fn1_2"/>
    <property type="match status" value="1"/>
</dbReference>
<protein>
    <submittedName>
        <fullName evidence="4">Phage_base_V domain-containing protein</fullName>
    </submittedName>
</protein>
<evidence type="ECO:0000313" key="2">
    <source>
        <dbReference type="EMBL" id="VDO73582.1"/>
    </source>
</evidence>
<dbReference type="OrthoDB" id="5846929at2759"/>
<reference evidence="2 3" key="2">
    <citation type="submission" date="2018-11" db="EMBL/GenBank/DDBJ databases">
        <authorList>
            <consortium name="Pathogen Informatics"/>
        </authorList>
    </citation>
    <scope>NUCLEOTIDE SEQUENCE [LARGE SCALE GENOMIC DNA]</scope>
    <source>
        <strain evidence="2 3">MHpl1</strain>
    </source>
</reference>
<accession>A0A0N4X3C3</accession>
<name>A0A0N4X3C3_HAEPC</name>
<evidence type="ECO:0000259" key="1">
    <source>
        <dbReference type="Pfam" id="PF23003"/>
    </source>
</evidence>
<sequence length="272" mass="29773">MERQNLKFGRLCLINRDREKTLQSNLIWLECCKNGKTYKEGEEFTIGHLRYKCQKYGVYSIEGCVTEAKKNLKIGQTTVENNVKAQCLGKGNSVFYRETVCGTMGQPDCDKIDLPSGYKEAVAREESKPKITLPGLPPGWSVIDETHQDIPGSGGHSVVSRTLMFQARRQTGHGVGSVVGIEDVGTDKPPMPLSMQLNGGKVILLSSEMIGKVGLYVWDMKYDFQPETVVGSRSHVNWSGRKVVVNGKTVGVGEGTFTFGNSPTGAAAKKGH</sequence>
<dbReference type="WBParaSite" id="HPLM_0001886501-mRNA-1">
    <property type="protein sequence ID" value="HPLM_0001886501-mRNA-1"/>
    <property type="gene ID" value="HPLM_0001886501"/>
</dbReference>
<evidence type="ECO:0000313" key="3">
    <source>
        <dbReference type="Proteomes" id="UP000268014"/>
    </source>
</evidence>
<dbReference type="AlphaFoldDB" id="A0A0N4X3C3"/>
<evidence type="ECO:0000313" key="4">
    <source>
        <dbReference type="WBParaSite" id="HPLM_0001886501-mRNA-1"/>
    </source>
</evidence>
<dbReference type="Proteomes" id="UP000268014">
    <property type="component" value="Unassembled WGS sequence"/>
</dbReference>
<organism evidence="4">
    <name type="scientific">Haemonchus placei</name>
    <name type="common">Barber's pole worm</name>
    <dbReference type="NCBI Taxonomy" id="6290"/>
    <lineage>
        <taxon>Eukaryota</taxon>
        <taxon>Metazoa</taxon>
        <taxon>Ecdysozoa</taxon>
        <taxon>Nematoda</taxon>
        <taxon>Chromadorea</taxon>
        <taxon>Rhabditida</taxon>
        <taxon>Rhabditina</taxon>
        <taxon>Rhabditomorpha</taxon>
        <taxon>Strongyloidea</taxon>
        <taxon>Trichostrongylidae</taxon>
        <taxon>Haemonchus</taxon>
    </lineage>
</organism>
<dbReference type="OMA" id="ECTKNGK"/>
<dbReference type="STRING" id="6290.A0A0N4X3C3"/>
<keyword evidence="3" id="KW-1185">Reference proteome</keyword>
<proteinExistence type="predicted"/>
<gene>
    <name evidence="2" type="ORF">HPLM_LOCUS18857</name>
</gene>
<dbReference type="EMBL" id="UZAF01020875">
    <property type="protein sequence ID" value="VDO73582.1"/>
    <property type="molecule type" value="Genomic_DNA"/>
</dbReference>